<organism evidence="1 2">
    <name type="scientific">Sphingobacterium pedocola</name>
    <dbReference type="NCBI Taxonomy" id="2082722"/>
    <lineage>
        <taxon>Bacteria</taxon>
        <taxon>Pseudomonadati</taxon>
        <taxon>Bacteroidota</taxon>
        <taxon>Sphingobacteriia</taxon>
        <taxon>Sphingobacteriales</taxon>
        <taxon>Sphingobacteriaceae</taxon>
        <taxon>Sphingobacterium</taxon>
    </lineage>
</organism>
<dbReference type="EMBL" id="PSKQ01000010">
    <property type="protein sequence ID" value="MBE8719436.1"/>
    <property type="molecule type" value="Genomic_DNA"/>
</dbReference>
<evidence type="ECO:0000313" key="1">
    <source>
        <dbReference type="EMBL" id="MBE8719436.1"/>
    </source>
</evidence>
<accession>A0ABR9T267</accession>
<keyword evidence="2" id="KW-1185">Reference proteome</keyword>
<comment type="caution">
    <text evidence="1">The sequence shown here is derived from an EMBL/GenBank/DDBJ whole genome shotgun (WGS) entry which is preliminary data.</text>
</comment>
<dbReference type="Proteomes" id="UP000618319">
    <property type="component" value="Unassembled WGS sequence"/>
</dbReference>
<sequence>MFEIVNLRNVFFKQISSTDSRLYLHALLSIFFYLSLKPRLARPFVLSKGRKTVSLYPFATVASASSCYWQMAKATLPCA</sequence>
<protein>
    <submittedName>
        <fullName evidence="1">Uncharacterized protein</fullName>
    </submittedName>
</protein>
<reference evidence="1 2" key="1">
    <citation type="submission" date="2018-02" db="EMBL/GenBank/DDBJ databases">
        <title>Sphingobacterium KA21.</title>
        <authorList>
            <person name="Vasarhelyi B.M."/>
            <person name="Deshmukh S."/>
            <person name="Balint B."/>
            <person name="Kukolya J."/>
        </authorList>
    </citation>
    <scope>NUCLEOTIDE SEQUENCE [LARGE SCALE GENOMIC DNA]</scope>
    <source>
        <strain evidence="1 2">Ka21</strain>
    </source>
</reference>
<name>A0ABR9T267_9SPHI</name>
<proteinExistence type="predicted"/>
<gene>
    <name evidence="1" type="ORF">C4F40_01670</name>
</gene>
<evidence type="ECO:0000313" key="2">
    <source>
        <dbReference type="Proteomes" id="UP000618319"/>
    </source>
</evidence>